<sequence>MKKGSLVHAHGLTMIRYIEKLTRLGFVIDHELSVDLLDAELPEPAIMLVTAEKSLKKEKVSVFLVQSSKSKKKPKKKQNKKKENTTLKPTGGINKYKGTCHHCGIEEYWRINCKEYLATVEARKLSEASTLGIFMIEINLSTINSCSWVFDTEYTFHICNNMQEIKSSRKLRKGEMDL</sequence>
<dbReference type="EMBL" id="CM004390">
    <property type="protein sequence ID" value="OAY52126.1"/>
    <property type="molecule type" value="Genomic_DNA"/>
</dbReference>
<evidence type="ECO:0000313" key="2">
    <source>
        <dbReference type="EMBL" id="OAY52126.1"/>
    </source>
</evidence>
<reference evidence="2" key="1">
    <citation type="submission" date="2016-02" db="EMBL/GenBank/DDBJ databases">
        <title>WGS assembly of Manihot esculenta.</title>
        <authorList>
            <person name="Bredeson J.V."/>
            <person name="Prochnik S.E."/>
            <person name="Lyons J.B."/>
            <person name="Schmutz J."/>
            <person name="Grimwood J."/>
            <person name="Vrebalov J."/>
            <person name="Bart R.S."/>
            <person name="Amuge T."/>
            <person name="Ferguson M.E."/>
            <person name="Green R."/>
            <person name="Putnam N."/>
            <person name="Stites J."/>
            <person name="Rounsley S."/>
            <person name="Rokhsar D.S."/>
        </authorList>
    </citation>
    <scope>NUCLEOTIDE SEQUENCE [LARGE SCALE GENOMIC DNA]</scope>
    <source>
        <tissue evidence="2">Leaf</tissue>
    </source>
</reference>
<feature type="region of interest" description="Disordered" evidence="1">
    <location>
        <begin position="67"/>
        <end position="88"/>
    </location>
</feature>
<evidence type="ECO:0000256" key="1">
    <source>
        <dbReference type="SAM" id="MobiDB-lite"/>
    </source>
</evidence>
<proteinExistence type="predicted"/>
<dbReference type="AlphaFoldDB" id="A0A2C9VZW0"/>
<feature type="compositionally biased region" description="Basic residues" evidence="1">
    <location>
        <begin position="69"/>
        <end position="80"/>
    </location>
</feature>
<gene>
    <name evidence="2" type="ORF">MANES_04G059900</name>
</gene>
<name>A0A2C9VZW0_MANES</name>
<organism evidence="2">
    <name type="scientific">Manihot esculenta</name>
    <name type="common">Cassava</name>
    <name type="synonym">Jatropha manihot</name>
    <dbReference type="NCBI Taxonomy" id="3983"/>
    <lineage>
        <taxon>Eukaryota</taxon>
        <taxon>Viridiplantae</taxon>
        <taxon>Streptophyta</taxon>
        <taxon>Embryophyta</taxon>
        <taxon>Tracheophyta</taxon>
        <taxon>Spermatophyta</taxon>
        <taxon>Magnoliopsida</taxon>
        <taxon>eudicotyledons</taxon>
        <taxon>Gunneridae</taxon>
        <taxon>Pentapetalae</taxon>
        <taxon>rosids</taxon>
        <taxon>fabids</taxon>
        <taxon>Malpighiales</taxon>
        <taxon>Euphorbiaceae</taxon>
        <taxon>Crotonoideae</taxon>
        <taxon>Manihoteae</taxon>
        <taxon>Manihot</taxon>
    </lineage>
</organism>
<accession>A0A2C9VZW0</accession>
<protein>
    <submittedName>
        <fullName evidence="2">Uncharacterized protein</fullName>
    </submittedName>
</protein>